<sequence length="172" mass="18905">MFELIGKFGVHNQLDLDDDDVRPAQHLLHCTPANCDALCTLLALAALDDYAADVSPTQHLLHCTAADCDVPWAPSEKTVITVVHYATITFMNMQMSADDALNEAYRQAPNVLPKLSQWIASSPAQADDIVAFINSVPWIVKIDKVQVGMKLALSRRNDLSDFKAGRNKAENT</sequence>
<reference evidence="1" key="1">
    <citation type="submission" date="2023-03" db="EMBL/GenBank/DDBJ databases">
        <title>Massive genome expansion in bonnet fungi (Mycena s.s.) driven by repeated elements and novel gene families across ecological guilds.</title>
        <authorList>
            <consortium name="Lawrence Berkeley National Laboratory"/>
            <person name="Harder C.B."/>
            <person name="Miyauchi S."/>
            <person name="Viragh M."/>
            <person name="Kuo A."/>
            <person name="Thoen E."/>
            <person name="Andreopoulos B."/>
            <person name="Lu D."/>
            <person name="Skrede I."/>
            <person name="Drula E."/>
            <person name="Henrissat B."/>
            <person name="Morin E."/>
            <person name="Kohler A."/>
            <person name="Barry K."/>
            <person name="LaButti K."/>
            <person name="Morin E."/>
            <person name="Salamov A."/>
            <person name="Lipzen A."/>
            <person name="Mereny Z."/>
            <person name="Hegedus B."/>
            <person name="Baldrian P."/>
            <person name="Stursova M."/>
            <person name="Weitz H."/>
            <person name="Taylor A."/>
            <person name="Grigoriev I.V."/>
            <person name="Nagy L.G."/>
            <person name="Martin F."/>
            <person name="Kauserud H."/>
        </authorList>
    </citation>
    <scope>NUCLEOTIDE SEQUENCE</scope>
    <source>
        <strain evidence="1">CBHHK200</strain>
    </source>
</reference>
<gene>
    <name evidence="1" type="ORF">C8F04DRAFT_1177884</name>
</gene>
<organism evidence="1 2">
    <name type="scientific">Mycena alexandri</name>
    <dbReference type="NCBI Taxonomy" id="1745969"/>
    <lineage>
        <taxon>Eukaryota</taxon>
        <taxon>Fungi</taxon>
        <taxon>Dikarya</taxon>
        <taxon>Basidiomycota</taxon>
        <taxon>Agaricomycotina</taxon>
        <taxon>Agaricomycetes</taxon>
        <taxon>Agaricomycetidae</taxon>
        <taxon>Agaricales</taxon>
        <taxon>Marasmiineae</taxon>
        <taxon>Mycenaceae</taxon>
        <taxon>Mycena</taxon>
    </lineage>
</organism>
<keyword evidence="2" id="KW-1185">Reference proteome</keyword>
<dbReference type="EMBL" id="JARJCM010000021">
    <property type="protein sequence ID" value="KAJ7040545.1"/>
    <property type="molecule type" value="Genomic_DNA"/>
</dbReference>
<evidence type="ECO:0000313" key="2">
    <source>
        <dbReference type="Proteomes" id="UP001218188"/>
    </source>
</evidence>
<accession>A0AAD6T7M4</accession>
<name>A0AAD6T7M4_9AGAR</name>
<evidence type="ECO:0000313" key="1">
    <source>
        <dbReference type="EMBL" id="KAJ7040545.1"/>
    </source>
</evidence>
<dbReference type="AlphaFoldDB" id="A0AAD6T7M4"/>
<proteinExistence type="predicted"/>
<protein>
    <submittedName>
        <fullName evidence="1">Uncharacterized protein</fullName>
    </submittedName>
</protein>
<dbReference type="Proteomes" id="UP001218188">
    <property type="component" value="Unassembled WGS sequence"/>
</dbReference>
<comment type="caution">
    <text evidence="1">The sequence shown here is derived from an EMBL/GenBank/DDBJ whole genome shotgun (WGS) entry which is preliminary data.</text>
</comment>